<feature type="transmembrane region" description="Helical" evidence="1">
    <location>
        <begin position="12"/>
        <end position="33"/>
    </location>
</feature>
<accession>A0A1F7XMU2</accession>
<sequence>MKSKITRKALKYFYFFLLLGYTLFLLSSLLISLLESFSYSGFFLKHFGVSLEFFIYALFGFGLLIFLIPFDINISQKWVKLIKKFLLVNVYVLTAFLLTALTINVLERINYNNFIYSKIHLQPKLLIKTVILQIFSLCVNFWLVVRAGGYGRFFKIRLLRGTKVSASTIKDSILIIYSAVLFVFILTGSLRFVYKFYTEENAFLQKNELKYALKKMDIYQWIAEFFPKTKDIVNWCDQQSKPVELVTFDPEMIWMNYEGLSRVFLTNCYFANIYSWNKSYSYIGKDNMLLVSITPCDRKLEEKKGDPNGNIMEYLKVVNNQYICQSSEVIPGLYLYKGKGGKK</sequence>
<evidence type="ECO:0000313" key="2">
    <source>
        <dbReference type="EMBL" id="OGM15585.1"/>
    </source>
</evidence>
<keyword evidence="1" id="KW-1133">Transmembrane helix</keyword>
<proteinExistence type="predicted"/>
<organism evidence="2 3">
    <name type="scientific">Candidatus Woesebacteria bacterium RBG_16_42_24</name>
    <dbReference type="NCBI Taxonomy" id="1802485"/>
    <lineage>
        <taxon>Bacteria</taxon>
        <taxon>Candidatus Woeseibacteriota</taxon>
    </lineage>
</organism>
<feature type="transmembrane region" description="Helical" evidence="1">
    <location>
        <begin position="86"/>
        <end position="106"/>
    </location>
</feature>
<evidence type="ECO:0000313" key="3">
    <source>
        <dbReference type="Proteomes" id="UP000177382"/>
    </source>
</evidence>
<keyword evidence="1" id="KW-0472">Membrane</keyword>
<feature type="transmembrane region" description="Helical" evidence="1">
    <location>
        <begin position="126"/>
        <end position="151"/>
    </location>
</feature>
<name>A0A1F7XMU2_9BACT</name>
<feature type="transmembrane region" description="Helical" evidence="1">
    <location>
        <begin position="172"/>
        <end position="194"/>
    </location>
</feature>
<protein>
    <submittedName>
        <fullName evidence="2">Uncharacterized protein</fullName>
    </submittedName>
</protein>
<dbReference type="AlphaFoldDB" id="A0A1F7XMU2"/>
<keyword evidence="1" id="KW-0812">Transmembrane</keyword>
<reference evidence="2 3" key="1">
    <citation type="journal article" date="2016" name="Nat. Commun.">
        <title>Thousands of microbial genomes shed light on interconnected biogeochemical processes in an aquifer system.</title>
        <authorList>
            <person name="Anantharaman K."/>
            <person name="Brown C.T."/>
            <person name="Hug L.A."/>
            <person name="Sharon I."/>
            <person name="Castelle C.J."/>
            <person name="Probst A.J."/>
            <person name="Thomas B.C."/>
            <person name="Singh A."/>
            <person name="Wilkins M.J."/>
            <person name="Karaoz U."/>
            <person name="Brodie E.L."/>
            <person name="Williams K.H."/>
            <person name="Hubbard S.S."/>
            <person name="Banfield J.F."/>
        </authorList>
    </citation>
    <scope>NUCLEOTIDE SEQUENCE [LARGE SCALE GENOMIC DNA]</scope>
</reference>
<comment type="caution">
    <text evidence="2">The sequence shown here is derived from an EMBL/GenBank/DDBJ whole genome shotgun (WGS) entry which is preliminary data.</text>
</comment>
<gene>
    <name evidence="2" type="ORF">A2V97_00890</name>
</gene>
<dbReference type="EMBL" id="MGFX01000002">
    <property type="protein sequence ID" value="OGM15585.1"/>
    <property type="molecule type" value="Genomic_DNA"/>
</dbReference>
<feature type="transmembrane region" description="Helical" evidence="1">
    <location>
        <begin position="53"/>
        <end position="74"/>
    </location>
</feature>
<evidence type="ECO:0000256" key="1">
    <source>
        <dbReference type="SAM" id="Phobius"/>
    </source>
</evidence>
<dbReference type="STRING" id="1802485.A2V97_00890"/>
<dbReference type="Proteomes" id="UP000177382">
    <property type="component" value="Unassembled WGS sequence"/>
</dbReference>